<feature type="transmembrane region" description="Helical" evidence="7">
    <location>
        <begin position="428"/>
        <end position="452"/>
    </location>
</feature>
<feature type="transmembrane region" description="Helical" evidence="7">
    <location>
        <begin position="393"/>
        <end position="416"/>
    </location>
</feature>
<evidence type="ECO:0000256" key="6">
    <source>
        <dbReference type="ARBA" id="ARBA00038076"/>
    </source>
</evidence>
<organism evidence="10 11">
    <name type="scientific">Streptomyces misionensis</name>
    <dbReference type="NCBI Taxonomy" id="67331"/>
    <lineage>
        <taxon>Bacteria</taxon>
        <taxon>Bacillati</taxon>
        <taxon>Actinomycetota</taxon>
        <taxon>Actinomycetes</taxon>
        <taxon>Kitasatosporales</taxon>
        <taxon>Streptomycetaceae</taxon>
        <taxon>Streptomyces</taxon>
    </lineage>
</organism>
<dbReference type="GO" id="GO:0005886">
    <property type="term" value="C:plasma membrane"/>
    <property type="evidence" value="ECO:0007669"/>
    <property type="project" value="UniProtKB-SubCell"/>
</dbReference>
<feature type="transmembrane region" description="Helical" evidence="7">
    <location>
        <begin position="296"/>
        <end position="324"/>
    </location>
</feature>
<dbReference type="GO" id="GO:0022857">
    <property type="term" value="F:transmembrane transporter activity"/>
    <property type="evidence" value="ECO:0007669"/>
    <property type="project" value="TreeGrafter"/>
</dbReference>
<dbReference type="PANTHER" id="PTHR30572:SF4">
    <property type="entry name" value="ABC TRANSPORTER PERMEASE YTRF"/>
    <property type="match status" value="1"/>
</dbReference>
<dbReference type="Pfam" id="PF12704">
    <property type="entry name" value="MacB_PCD"/>
    <property type="match status" value="1"/>
</dbReference>
<gene>
    <name evidence="10" type="ORF">SAMN04490357_5853</name>
</gene>
<evidence type="ECO:0000256" key="7">
    <source>
        <dbReference type="SAM" id="Phobius"/>
    </source>
</evidence>
<evidence type="ECO:0000259" key="8">
    <source>
        <dbReference type="Pfam" id="PF02687"/>
    </source>
</evidence>
<evidence type="ECO:0000313" key="11">
    <source>
        <dbReference type="Proteomes" id="UP000182375"/>
    </source>
</evidence>
<feature type="transmembrane region" description="Helical" evidence="7">
    <location>
        <begin position="473"/>
        <end position="495"/>
    </location>
</feature>
<feature type="transmembrane region" description="Helical" evidence="7">
    <location>
        <begin position="761"/>
        <end position="783"/>
    </location>
</feature>
<comment type="subcellular location">
    <subcellularLocation>
        <location evidence="1">Cell membrane</location>
        <topology evidence="1">Multi-pass membrane protein</topology>
    </subcellularLocation>
</comment>
<feature type="domain" description="ABC3 transporter permease C-terminal" evidence="8">
    <location>
        <begin position="711"/>
        <end position="828"/>
    </location>
</feature>
<dbReference type="EMBL" id="FNTD01000004">
    <property type="protein sequence ID" value="SED79326.1"/>
    <property type="molecule type" value="Genomic_DNA"/>
</dbReference>
<dbReference type="InterPro" id="IPR025857">
    <property type="entry name" value="MacB_PCD"/>
</dbReference>
<dbReference type="InterPro" id="IPR050250">
    <property type="entry name" value="Macrolide_Exporter_MacB"/>
</dbReference>
<dbReference type="AlphaFoldDB" id="A0A1H5DKF4"/>
<dbReference type="GeneID" id="95514915"/>
<evidence type="ECO:0000256" key="5">
    <source>
        <dbReference type="ARBA" id="ARBA00023136"/>
    </source>
</evidence>
<evidence type="ECO:0000256" key="1">
    <source>
        <dbReference type="ARBA" id="ARBA00004651"/>
    </source>
</evidence>
<dbReference type="PANTHER" id="PTHR30572">
    <property type="entry name" value="MEMBRANE COMPONENT OF TRANSPORTER-RELATED"/>
    <property type="match status" value="1"/>
</dbReference>
<dbReference type="InterPro" id="IPR003838">
    <property type="entry name" value="ABC3_permease_C"/>
</dbReference>
<keyword evidence="2" id="KW-1003">Cell membrane</keyword>
<protein>
    <submittedName>
        <fullName evidence="10">Putative ABC transport system permease protein</fullName>
    </submittedName>
</protein>
<dbReference type="RefSeq" id="WP_070021920.1">
    <property type="nucleotide sequence ID" value="NZ_FNTD01000004.1"/>
</dbReference>
<accession>A0A1H5DKF4</accession>
<keyword evidence="3 7" id="KW-0812">Transmembrane</keyword>
<feature type="domain" description="ABC3 transporter permease C-terminal" evidence="8">
    <location>
        <begin position="254"/>
        <end position="372"/>
    </location>
</feature>
<feature type="domain" description="MacB-like periplasmic core" evidence="9">
    <location>
        <begin position="477"/>
        <end position="678"/>
    </location>
</feature>
<sequence length="836" mass="85644">MLNIAWYTLRSRLSAFTGTFIALMLGAALLSTMGLVLAASVTSHEHGPGRFANAPVIVRGEPDLSMSDPWGGIESEPLKEPKGLAPALVRDVTAVGKAVADRTFYAQLGGSGTARSGPSDQVGHPWSSAAFGGYRLVRGQAPAGAGEVAVPAKSGAAPGERVTVLTASGPRPFTVSGVTDDVSFESALFFSDAEAAALSPRVDALVSYGNVDKVRTAVEDRAQVLAGADRVQADPRAHADEVALVGVSTMLGMATGVAAFVAAFVVGTTFAFSVAQRRRELAVLRATGATPVQVGRLVLAEAALVGAVASAAGCLLGLAGGPVLAGRMSAWGLAPEWFRVRLGWSTLLVLVLAFLIGVLLAVLGSGVAVVRAGRIRPLEALRESAVERRAMNALRWLAGIAALAVGGVLLLATPLLPPAYWGDITPMAAPALIVAGALLCPVVIPFVVRVVTAPFTALRGAGPMLVQANTVTALRRTAATVAPVLITVGLFSALWSTSGTLSGVARSEAFERVRGNDFVVAPDHTPGLSRAVVDKVRAVPGIESATTVPTGVYTIPGPNLLVFPAGAPLLPYDALTVDPKALGGLLTLPVVHGDARGLDDRSIIVDETWNRHVGDTVTVWLADGTKKHLKVVAVTKASAGGSAAVLTPRYAGRALPDAMYVKLAKGADRAAVQRELGAAVRGMSARAVPIAGYRAAVDDTVNQQTRMALLIVGGIAMLYTGVAVANTLTMSTGQRARELAVLRLGGATPGQLLRMVAGESVLVAGTGVVMAAVVVALNAAGLWAGLQQLVVSTRVTLPGLPFAVTAGACVVVALLATVLPAWVALRTPAVRLTTTE</sequence>
<name>A0A1H5DKF4_9ACTN</name>
<comment type="similarity">
    <text evidence="6">Belongs to the ABC-4 integral membrane protein family.</text>
</comment>
<evidence type="ECO:0000259" key="9">
    <source>
        <dbReference type="Pfam" id="PF12704"/>
    </source>
</evidence>
<proteinExistence type="inferred from homology"/>
<dbReference type="STRING" id="67331.SAMN04490357_5853"/>
<feature type="transmembrane region" description="Helical" evidence="7">
    <location>
        <begin position="707"/>
        <end position="728"/>
    </location>
</feature>
<reference evidence="10 11" key="1">
    <citation type="submission" date="2016-10" db="EMBL/GenBank/DDBJ databases">
        <authorList>
            <person name="de Groot N.N."/>
        </authorList>
    </citation>
    <scope>NUCLEOTIDE SEQUENCE [LARGE SCALE GENOMIC DNA]</scope>
    <source>
        <strain evidence="10 11">DSM 40306</strain>
    </source>
</reference>
<evidence type="ECO:0000256" key="4">
    <source>
        <dbReference type="ARBA" id="ARBA00022989"/>
    </source>
</evidence>
<evidence type="ECO:0000256" key="2">
    <source>
        <dbReference type="ARBA" id="ARBA00022475"/>
    </source>
</evidence>
<dbReference type="Pfam" id="PF02687">
    <property type="entry name" value="FtsX"/>
    <property type="match status" value="2"/>
</dbReference>
<feature type="transmembrane region" description="Helical" evidence="7">
    <location>
        <begin position="344"/>
        <end position="372"/>
    </location>
</feature>
<dbReference type="Proteomes" id="UP000182375">
    <property type="component" value="Unassembled WGS sequence"/>
</dbReference>
<keyword evidence="4 7" id="KW-1133">Transmembrane helix</keyword>
<evidence type="ECO:0000313" key="10">
    <source>
        <dbReference type="EMBL" id="SED79326.1"/>
    </source>
</evidence>
<feature type="transmembrane region" description="Helical" evidence="7">
    <location>
        <begin position="250"/>
        <end position="275"/>
    </location>
</feature>
<keyword evidence="5 7" id="KW-0472">Membrane</keyword>
<evidence type="ECO:0000256" key="3">
    <source>
        <dbReference type="ARBA" id="ARBA00022692"/>
    </source>
</evidence>
<feature type="transmembrane region" description="Helical" evidence="7">
    <location>
        <begin position="803"/>
        <end position="825"/>
    </location>
</feature>